<accession>A0ABW5X3M0</accession>
<evidence type="ECO:0000313" key="3">
    <source>
        <dbReference type="Proteomes" id="UP001597438"/>
    </source>
</evidence>
<proteinExistence type="predicted"/>
<evidence type="ECO:0008006" key="4">
    <source>
        <dbReference type="Google" id="ProtNLM"/>
    </source>
</evidence>
<feature type="transmembrane region" description="Helical" evidence="1">
    <location>
        <begin position="464"/>
        <end position="487"/>
    </location>
</feature>
<comment type="caution">
    <text evidence="2">The sequence shown here is derived from an EMBL/GenBank/DDBJ whole genome shotgun (WGS) entry which is preliminary data.</text>
</comment>
<evidence type="ECO:0000313" key="2">
    <source>
        <dbReference type="EMBL" id="MFD2833175.1"/>
    </source>
</evidence>
<dbReference type="EMBL" id="JBHUOJ010000016">
    <property type="protein sequence ID" value="MFD2833175.1"/>
    <property type="molecule type" value="Genomic_DNA"/>
</dbReference>
<gene>
    <name evidence="2" type="ORF">ACFSYS_07715</name>
</gene>
<feature type="transmembrane region" description="Helical" evidence="1">
    <location>
        <begin position="410"/>
        <end position="432"/>
    </location>
</feature>
<keyword evidence="1" id="KW-1133">Transmembrane helix</keyword>
<reference evidence="3" key="1">
    <citation type="journal article" date="2019" name="Int. J. Syst. Evol. Microbiol.">
        <title>The Global Catalogue of Microorganisms (GCM) 10K type strain sequencing project: providing services to taxonomists for standard genome sequencing and annotation.</title>
        <authorList>
            <consortium name="The Broad Institute Genomics Platform"/>
            <consortium name="The Broad Institute Genome Sequencing Center for Infectious Disease"/>
            <person name="Wu L."/>
            <person name="Ma J."/>
        </authorList>
    </citation>
    <scope>NUCLEOTIDE SEQUENCE [LARGE SCALE GENOMIC DNA]</scope>
    <source>
        <strain evidence="3">KCTC 52925</strain>
    </source>
</reference>
<dbReference type="RefSeq" id="WP_251740942.1">
    <property type="nucleotide sequence ID" value="NZ_JBHUOJ010000016.1"/>
</dbReference>
<keyword evidence="3" id="KW-1185">Reference proteome</keyword>
<protein>
    <recommendedName>
        <fullName evidence="4">Pentapeptide repeat-containing protein</fullName>
    </recommendedName>
</protein>
<organism evidence="2 3">
    <name type="scientific">Christiangramia antarctica</name>
    <dbReference type="NCBI Taxonomy" id="2058158"/>
    <lineage>
        <taxon>Bacteria</taxon>
        <taxon>Pseudomonadati</taxon>
        <taxon>Bacteroidota</taxon>
        <taxon>Flavobacteriia</taxon>
        <taxon>Flavobacteriales</taxon>
        <taxon>Flavobacteriaceae</taxon>
        <taxon>Christiangramia</taxon>
    </lineage>
</organism>
<keyword evidence="1" id="KW-0812">Transmembrane</keyword>
<name>A0ABW5X3M0_9FLAO</name>
<evidence type="ECO:0000256" key="1">
    <source>
        <dbReference type="SAM" id="Phobius"/>
    </source>
</evidence>
<keyword evidence="1" id="KW-0472">Membrane</keyword>
<sequence length="496" mass="58108">MEIKLEPYKTIKDQDYGTAEIKITQEVFKDIAFVNNQTVLNFENCRFKKLVLINESEIEFESISLNFSFCQIQNIQIESITTEQISFHFHGCIISGNINNSKIKSISINNCITPSLFLQYQKRIDISYTEENIFISKWKTLLTGSDVKSANGLIGLKQSVYVNHSKNVNVRFSHNKKEQSGVYLSRHEQIKEYKIRYYLTKEDKKKLNINLSLDLSKENDEQLKIENCILNSLSFRGSANGKISIENTEINNLFIRDFSSQSEMLLYNISPYLTDSKVEVHKSNMDNSWFDNIDFNGYKTLSFYRTRFAKATFTSCNFPKDSLSFEKFKTLENIHYPEQKPQNYYKDQYETFLQLRKSLEASGNYFEAQKLDAISKDSLRKISSLPTSDKFILCLNSISNNHGLSIKRPIVGLLFFSILFYIFYLSSIGRIFKSTEFDWNLVGHYFSFLDLTHRKDFLISKSEYTFWTLFLDFGNKLIVGFFIFQFISAFRKYVRK</sequence>
<dbReference type="Proteomes" id="UP001597438">
    <property type="component" value="Unassembled WGS sequence"/>
</dbReference>